<dbReference type="EMBL" id="AAXB02000004">
    <property type="protein sequence ID" value="EDM63428.1"/>
    <property type="molecule type" value="Genomic_DNA"/>
</dbReference>
<proteinExistence type="predicted"/>
<dbReference type="AlphaFoldDB" id="A6BFM2"/>
<accession>A6BFM2</accession>
<comment type="caution">
    <text evidence="1">The sequence shown here is derived from an EMBL/GenBank/DDBJ whole genome shotgun (WGS) entry which is preliminary data.</text>
</comment>
<organism evidence="1 2">
    <name type="scientific">Dorea longicatena DSM 13814</name>
    <dbReference type="NCBI Taxonomy" id="411462"/>
    <lineage>
        <taxon>Bacteria</taxon>
        <taxon>Bacillati</taxon>
        <taxon>Bacillota</taxon>
        <taxon>Clostridia</taxon>
        <taxon>Lachnospirales</taxon>
        <taxon>Lachnospiraceae</taxon>
        <taxon>Dorea</taxon>
    </lineage>
</organism>
<dbReference type="Proteomes" id="UP000004016">
    <property type="component" value="Unassembled WGS sequence"/>
</dbReference>
<evidence type="ECO:0000313" key="2">
    <source>
        <dbReference type="Proteomes" id="UP000004016"/>
    </source>
</evidence>
<protein>
    <submittedName>
        <fullName evidence="1">Uncharacterized protein</fullName>
    </submittedName>
</protein>
<dbReference type="HOGENOM" id="CLU_3396237_0_0_9"/>
<reference evidence="1 2" key="2">
    <citation type="submission" date="2007-04" db="EMBL/GenBank/DDBJ databases">
        <title>Draft genome sequence of Dorea longicatena (DSM 13814).</title>
        <authorList>
            <person name="Sudarsanam P."/>
            <person name="Ley R."/>
            <person name="Guruge J."/>
            <person name="Turnbaugh P.J."/>
            <person name="Mahowald M."/>
            <person name="Liep D."/>
            <person name="Gordon J."/>
        </authorList>
    </citation>
    <scope>NUCLEOTIDE SEQUENCE [LARGE SCALE GENOMIC DNA]</scope>
    <source>
        <strain evidence="1 2">DSM 13814</strain>
    </source>
</reference>
<reference evidence="1 2" key="1">
    <citation type="submission" date="2007-03" db="EMBL/GenBank/DDBJ databases">
        <authorList>
            <person name="Fulton L."/>
            <person name="Clifton S."/>
            <person name="Fulton B."/>
            <person name="Xu J."/>
            <person name="Minx P."/>
            <person name="Pepin K.H."/>
            <person name="Johnson M."/>
            <person name="Thiruvilangam P."/>
            <person name="Bhonagiri V."/>
            <person name="Nash W.E."/>
            <person name="Mardis E.R."/>
            <person name="Wilson R.K."/>
        </authorList>
    </citation>
    <scope>NUCLEOTIDE SEQUENCE [LARGE SCALE GENOMIC DNA]</scope>
    <source>
        <strain evidence="1 2">DSM 13814</strain>
    </source>
</reference>
<gene>
    <name evidence="1" type="ORF">DORLON_01094</name>
</gene>
<sequence length="31" mass="3722">MTEGIEYKKRRREKRKVVALMLSGMMISELH</sequence>
<name>A6BFM2_9FIRM</name>
<evidence type="ECO:0000313" key="1">
    <source>
        <dbReference type="EMBL" id="EDM63428.1"/>
    </source>
</evidence>